<dbReference type="PANTHER" id="PTHR35560:SF3">
    <property type="entry name" value="PEPTIDASE S9 PROLYL OLIGOPEPTIDASE CATALYTIC DOMAIN-CONTAINING PROTEIN"/>
    <property type="match status" value="1"/>
</dbReference>
<dbReference type="PANTHER" id="PTHR35560">
    <property type="entry name" value="BLL0132 PROTEIN"/>
    <property type="match status" value="1"/>
</dbReference>
<accession>A0A5C3EUN4</accession>
<dbReference type="SUPFAM" id="SSF53474">
    <property type="entry name" value="alpha/beta-Hydrolases"/>
    <property type="match status" value="1"/>
</dbReference>
<sequence length="502" mass="51525">MVRDFLGAAAATTVALLALNGVSADRTPVSHSRLASRQSASILQKDYKNGDPAPGARQGDAGGQSIVINGNGGHDSNSQRAGCDSIFIGSAAVGGSFSSGWTEMPQVVGFETKRDLVVDGGQTVQPYIQEMGKDASKIKRVIIVQPGLPRDYWKYSNLVRNSLLCASLNQTAGIDPSTILITAPAWLTQADRSAGAGESNDLYFAGGGWSTGGNSAGPNDARVSSFTVLDKMTEKFLNKAEYPALTSIYVTGHSLGGALTQRYAMLRKPTDDDANVAFLTGNPGAYAWPITDRPIDNPPDTSCANSRDDWTYGLSNLNSYARGDDRNDIASRYASRKVVYGLGLSDNEQGDTHCEAGYQGTSHLTRGQNMEKALATLPGGVPASHHFNYVANVAHEDYLILSDPVSQYYLFKEGIDTRAAGSGSGSASSSGSSAAASSTSRPSGGQSGSSGSSGSGSSSGSSGSGSSGNSGNSNNGALSAQGSLAASIVAVVGAAAAAAALL</sequence>
<dbReference type="Proteomes" id="UP000323386">
    <property type="component" value="Unassembled WGS sequence"/>
</dbReference>
<keyword evidence="2" id="KW-0732">Signal</keyword>
<feature type="region of interest" description="Disordered" evidence="1">
    <location>
        <begin position="30"/>
        <end position="77"/>
    </location>
</feature>
<feature type="chain" id="PRO_5022832185" description="Fungal lipase-like domain-containing protein" evidence="2">
    <location>
        <begin position="25"/>
        <end position="502"/>
    </location>
</feature>
<evidence type="ECO:0000256" key="1">
    <source>
        <dbReference type="SAM" id="MobiDB-lite"/>
    </source>
</evidence>
<feature type="region of interest" description="Disordered" evidence="1">
    <location>
        <begin position="421"/>
        <end position="476"/>
    </location>
</feature>
<evidence type="ECO:0000313" key="4">
    <source>
        <dbReference type="Proteomes" id="UP000323386"/>
    </source>
</evidence>
<gene>
    <name evidence="3" type="ORF">PSFLO_00232</name>
</gene>
<proteinExistence type="predicted"/>
<evidence type="ECO:0008006" key="5">
    <source>
        <dbReference type="Google" id="ProtNLM"/>
    </source>
</evidence>
<dbReference type="AlphaFoldDB" id="A0A5C3EUN4"/>
<feature type="signal peptide" evidence="2">
    <location>
        <begin position="1"/>
        <end position="24"/>
    </location>
</feature>
<protein>
    <recommendedName>
        <fullName evidence="5">Fungal lipase-like domain-containing protein</fullName>
    </recommendedName>
</protein>
<dbReference type="OrthoDB" id="5985073at2759"/>
<dbReference type="EMBL" id="OOIP01000001">
    <property type="protein sequence ID" value="SPO34761.1"/>
    <property type="molecule type" value="Genomic_DNA"/>
</dbReference>
<feature type="compositionally biased region" description="Polar residues" evidence="1">
    <location>
        <begin position="30"/>
        <end position="42"/>
    </location>
</feature>
<keyword evidence="4" id="KW-1185">Reference proteome</keyword>
<feature type="compositionally biased region" description="Low complexity" evidence="1">
    <location>
        <begin position="421"/>
        <end position="444"/>
    </location>
</feature>
<dbReference type="Gene3D" id="3.40.50.1820">
    <property type="entry name" value="alpha/beta hydrolase"/>
    <property type="match status" value="1"/>
</dbReference>
<reference evidence="3 4" key="1">
    <citation type="submission" date="2018-03" db="EMBL/GenBank/DDBJ databases">
        <authorList>
            <person name="Guldener U."/>
        </authorList>
    </citation>
    <scope>NUCLEOTIDE SEQUENCE [LARGE SCALE GENOMIC DNA]</scope>
    <source>
        <strain evidence="3 4">DAOM196992</strain>
    </source>
</reference>
<evidence type="ECO:0000256" key="2">
    <source>
        <dbReference type="SAM" id="SignalP"/>
    </source>
</evidence>
<name>A0A5C3EUN4_9BASI</name>
<organism evidence="3 4">
    <name type="scientific">Pseudozyma flocculosa</name>
    <dbReference type="NCBI Taxonomy" id="84751"/>
    <lineage>
        <taxon>Eukaryota</taxon>
        <taxon>Fungi</taxon>
        <taxon>Dikarya</taxon>
        <taxon>Basidiomycota</taxon>
        <taxon>Ustilaginomycotina</taxon>
        <taxon>Ustilaginomycetes</taxon>
        <taxon>Ustilaginales</taxon>
        <taxon>Ustilaginaceae</taxon>
        <taxon>Pseudozyma</taxon>
    </lineage>
</organism>
<feature type="compositionally biased region" description="Gly residues" evidence="1">
    <location>
        <begin position="445"/>
        <end position="454"/>
    </location>
</feature>
<dbReference type="InterPro" id="IPR029058">
    <property type="entry name" value="AB_hydrolase_fold"/>
</dbReference>
<evidence type="ECO:0000313" key="3">
    <source>
        <dbReference type="EMBL" id="SPO34761.1"/>
    </source>
</evidence>